<evidence type="ECO:0000313" key="1">
    <source>
        <dbReference type="EMBL" id="PQQ10629.1"/>
    </source>
</evidence>
<accession>A0A314YW62</accession>
<dbReference type="AlphaFoldDB" id="A0A314YW62"/>
<evidence type="ECO:0000313" key="2">
    <source>
        <dbReference type="Proteomes" id="UP000250321"/>
    </source>
</evidence>
<dbReference type="Proteomes" id="UP000250321">
    <property type="component" value="Unassembled WGS sequence"/>
</dbReference>
<gene>
    <name evidence="1" type="ORF">Pyn_18915</name>
</gene>
<name>A0A314YW62_PRUYE</name>
<keyword evidence="2" id="KW-1185">Reference proteome</keyword>
<sequence>MKRVVNGGAVAAAELVFSGCYEGHGVVGAAAEAGGVVEHEVVGYGLACKLAAFEH</sequence>
<protein>
    <submittedName>
        <fullName evidence="1">Uncharacterized protein</fullName>
    </submittedName>
</protein>
<proteinExistence type="predicted"/>
<organism evidence="1 2">
    <name type="scientific">Prunus yedoensis var. nudiflora</name>
    <dbReference type="NCBI Taxonomy" id="2094558"/>
    <lineage>
        <taxon>Eukaryota</taxon>
        <taxon>Viridiplantae</taxon>
        <taxon>Streptophyta</taxon>
        <taxon>Embryophyta</taxon>
        <taxon>Tracheophyta</taxon>
        <taxon>Spermatophyta</taxon>
        <taxon>Magnoliopsida</taxon>
        <taxon>eudicotyledons</taxon>
        <taxon>Gunneridae</taxon>
        <taxon>Pentapetalae</taxon>
        <taxon>rosids</taxon>
        <taxon>fabids</taxon>
        <taxon>Rosales</taxon>
        <taxon>Rosaceae</taxon>
        <taxon>Amygdaloideae</taxon>
        <taxon>Amygdaleae</taxon>
        <taxon>Prunus</taxon>
    </lineage>
</organism>
<dbReference type="EMBL" id="PJQY01000486">
    <property type="protein sequence ID" value="PQQ10629.1"/>
    <property type="molecule type" value="Genomic_DNA"/>
</dbReference>
<reference evidence="1 2" key="1">
    <citation type="submission" date="2018-02" db="EMBL/GenBank/DDBJ databases">
        <title>Draft genome of wild Prunus yedoensis var. nudiflora.</title>
        <authorList>
            <person name="Baek S."/>
            <person name="Kim J.-H."/>
            <person name="Choi K."/>
            <person name="Kim G.-B."/>
            <person name="Cho A."/>
            <person name="Jang H."/>
            <person name="Shin C.-H."/>
            <person name="Yu H.-J."/>
            <person name="Mun J.-H."/>
        </authorList>
    </citation>
    <scope>NUCLEOTIDE SEQUENCE [LARGE SCALE GENOMIC DNA]</scope>
    <source>
        <strain evidence="2">cv. Jeju island</strain>
        <tissue evidence="1">Leaf</tissue>
    </source>
</reference>
<comment type="caution">
    <text evidence="1">The sequence shown here is derived from an EMBL/GenBank/DDBJ whole genome shotgun (WGS) entry which is preliminary data.</text>
</comment>